<feature type="region of interest" description="Disordered" evidence="1">
    <location>
        <begin position="339"/>
        <end position="402"/>
    </location>
</feature>
<keyword evidence="3" id="KW-1185">Reference proteome</keyword>
<feature type="compositionally biased region" description="Basic and acidic residues" evidence="1">
    <location>
        <begin position="390"/>
        <end position="402"/>
    </location>
</feature>
<dbReference type="GeneID" id="33561341"/>
<evidence type="ECO:0000256" key="1">
    <source>
        <dbReference type="SAM" id="MobiDB-lite"/>
    </source>
</evidence>
<comment type="caution">
    <text evidence="2">The sequence shown here is derived from an EMBL/GenBank/DDBJ whole genome shotgun (WGS) entry which is preliminary data.</text>
</comment>
<name>A0A1Y2GG80_9FUNG</name>
<dbReference type="STRING" id="64571.A0A1Y2GG80"/>
<accession>A0A1Y2GG80</accession>
<evidence type="ECO:0000313" key="3">
    <source>
        <dbReference type="Proteomes" id="UP000193648"/>
    </source>
</evidence>
<proteinExistence type="predicted"/>
<sequence>MVRLVGQGQESSSLKLGHWIYEDQDISKKLMRSRTSVVKEHESLQRVNEILETMLEVTEEEKLAPNTCCQSIQSFAVIRAIADLAFTSANEGYLTALNTWKKVQATWQEDDTHGGHWEVLRASIDHLLITSTLWSPMSYTSRKKGNEDSFSQNIVRPFLMGAFGRLSGVRFRGSGDPFTCGNELDKELKFPDFSVTMDCYNASLGEHYLVIAEIKPPSASQAELDDDYIKLSNLMKSALDWQLGQGYDDGAVVGILVQGWRVSVFYIVLEHEAIYELRNIGQFSLVADHTQLAQLLSICPVLLKAKEKVEKTKEILYKRPLSKQSCKDEFRRPSYSITPTLIYPDKHDEVNQKQQALGKNKDSEDNDGAESEDSVVEAHKKGLKRKSKAQPKEKPKRARDQK</sequence>
<dbReference type="OrthoDB" id="2429120at2759"/>
<feature type="compositionally biased region" description="Acidic residues" evidence="1">
    <location>
        <begin position="364"/>
        <end position="375"/>
    </location>
</feature>
<evidence type="ECO:0000313" key="2">
    <source>
        <dbReference type="EMBL" id="ORZ10019.1"/>
    </source>
</evidence>
<dbReference type="Proteomes" id="UP000193648">
    <property type="component" value="Unassembled WGS sequence"/>
</dbReference>
<dbReference type="InParanoid" id="A0A1Y2GG80"/>
<gene>
    <name evidence="2" type="ORF">BCR41DRAFT_132633</name>
</gene>
<reference evidence="2 3" key="1">
    <citation type="submission" date="2016-07" db="EMBL/GenBank/DDBJ databases">
        <title>Pervasive Adenine N6-methylation of Active Genes in Fungi.</title>
        <authorList>
            <consortium name="DOE Joint Genome Institute"/>
            <person name="Mondo S.J."/>
            <person name="Dannebaum R.O."/>
            <person name="Kuo R.C."/>
            <person name="Labutti K."/>
            <person name="Haridas S."/>
            <person name="Kuo A."/>
            <person name="Salamov A."/>
            <person name="Ahrendt S.R."/>
            <person name="Lipzen A."/>
            <person name="Sullivan W."/>
            <person name="Andreopoulos W.B."/>
            <person name="Clum A."/>
            <person name="Lindquist E."/>
            <person name="Daum C."/>
            <person name="Ramamoorthy G.K."/>
            <person name="Gryganskyi A."/>
            <person name="Culley D."/>
            <person name="Magnuson J.K."/>
            <person name="James T.Y."/>
            <person name="O'Malley M.A."/>
            <person name="Stajich J.E."/>
            <person name="Spatafora J.W."/>
            <person name="Visel A."/>
            <person name="Grigoriev I.V."/>
        </authorList>
    </citation>
    <scope>NUCLEOTIDE SEQUENCE [LARGE SCALE GENOMIC DNA]</scope>
    <source>
        <strain evidence="2 3">NRRL 3116</strain>
    </source>
</reference>
<dbReference type="RefSeq" id="XP_021879109.1">
    <property type="nucleotide sequence ID" value="XM_022019496.1"/>
</dbReference>
<organism evidence="2 3">
    <name type="scientific">Lobosporangium transversale</name>
    <dbReference type="NCBI Taxonomy" id="64571"/>
    <lineage>
        <taxon>Eukaryota</taxon>
        <taxon>Fungi</taxon>
        <taxon>Fungi incertae sedis</taxon>
        <taxon>Mucoromycota</taxon>
        <taxon>Mortierellomycotina</taxon>
        <taxon>Mortierellomycetes</taxon>
        <taxon>Mortierellales</taxon>
        <taxon>Mortierellaceae</taxon>
        <taxon>Lobosporangium</taxon>
    </lineage>
</organism>
<dbReference type="AlphaFoldDB" id="A0A1Y2GG80"/>
<dbReference type="EMBL" id="MCFF01000032">
    <property type="protein sequence ID" value="ORZ10019.1"/>
    <property type="molecule type" value="Genomic_DNA"/>
</dbReference>
<protein>
    <submittedName>
        <fullName evidence="2">Uncharacterized protein</fullName>
    </submittedName>
</protein>